<keyword evidence="6" id="KW-1185">Reference proteome</keyword>
<dbReference type="PANTHER" id="PTHR13833">
    <property type="match status" value="1"/>
</dbReference>
<evidence type="ECO:0000259" key="4">
    <source>
        <dbReference type="SMART" id="SM00429"/>
    </source>
</evidence>
<dbReference type="Pfam" id="PF01833">
    <property type="entry name" value="TIG"/>
    <property type="match status" value="1"/>
</dbReference>
<evidence type="ECO:0000313" key="5">
    <source>
        <dbReference type="EMBL" id="TMU50672.1"/>
    </source>
</evidence>
<comment type="caution">
    <text evidence="5">The sequence shown here is derived from an EMBL/GenBank/DDBJ whole genome shotgun (WGS) entry which is preliminary data.</text>
</comment>
<feature type="repeat" description="NHL" evidence="2">
    <location>
        <begin position="210"/>
        <end position="246"/>
    </location>
</feature>
<feature type="domain" description="IPT/TIG" evidence="4">
    <location>
        <begin position="61"/>
        <end position="145"/>
    </location>
</feature>
<feature type="chain" id="PRO_5047036065" description="IPT/TIG domain-containing protein" evidence="3">
    <location>
        <begin position="26"/>
        <end position="475"/>
    </location>
</feature>
<dbReference type="SMART" id="SM00429">
    <property type="entry name" value="IPT"/>
    <property type="match status" value="1"/>
</dbReference>
<keyword evidence="3" id="KW-0732">Signal</keyword>
<dbReference type="InterPro" id="IPR013783">
    <property type="entry name" value="Ig-like_fold"/>
</dbReference>
<proteinExistence type="predicted"/>
<dbReference type="PANTHER" id="PTHR13833:SF71">
    <property type="entry name" value="NHL DOMAIN-CONTAINING PROTEIN"/>
    <property type="match status" value="1"/>
</dbReference>
<evidence type="ECO:0000313" key="6">
    <source>
        <dbReference type="Proteomes" id="UP000751614"/>
    </source>
</evidence>
<gene>
    <name evidence="5" type="ORF">FGG15_17885</name>
</gene>
<accession>A0ABY2WHD7</accession>
<feature type="signal peptide" evidence="3">
    <location>
        <begin position="1"/>
        <end position="25"/>
    </location>
</feature>
<dbReference type="InterPro" id="IPR011042">
    <property type="entry name" value="6-blade_b-propeller_TolB-like"/>
</dbReference>
<dbReference type="CDD" id="cd00603">
    <property type="entry name" value="IPT_PCSR"/>
    <property type="match status" value="1"/>
</dbReference>
<dbReference type="InterPro" id="IPR002909">
    <property type="entry name" value="IPT_dom"/>
</dbReference>
<evidence type="ECO:0000256" key="2">
    <source>
        <dbReference type="PROSITE-ProRule" id="PRU00504"/>
    </source>
</evidence>
<dbReference type="Pfam" id="PF01436">
    <property type="entry name" value="NHL"/>
    <property type="match status" value="3"/>
</dbReference>
<dbReference type="InterPro" id="IPR001258">
    <property type="entry name" value="NHL_repeat"/>
</dbReference>
<sequence>MKTMKTIRILRARDIFLLLVLLSLALSCGSDDNGMDCPDPTNADCDQVGDDPQDDDPVVLEPTLSSVAPVTGPKHTEVVITGENFGTDATKVSVSFNGTPGEVLGVTDTEVTVRVPVGANTGPITMEVDGFDLTGPEFVYELTYTVETFAGTPWEEGYEEGSGTAAKFDEPNDLVMDSRGNIFVVDRGNNAIRKIDPEGVVTTFTSKGGPGNEEEFYIPEGLAIDGDDNIYVADSGNNRIVMIDPNGVWSIIAGSNGSGYVNGAVDVALFNNPVAILVGEDAGDKVLYVSDSNNHAIRRISLDDDQYTVSTYAGPGPEIDQREGYMDGGLSEARFSGPWGMAKSGDGTILLVDFDNNRIRSIDQDAGTVGTFAGSDRGYVTDVPRLEARFYDPSDVSVAGDGTIYIADAGNYCIRRIDPDGHVTTIAGDPDVNGYKDGPGAGAKFNYALGVLHGGEGEIYVADTYNHVIRKIIID</sequence>
<dbReference type="Proteomes" id="UP000751614">
    <property type="component" value="Unassembled WGS sequence"/>
</dbReference>
<dbReference type="InterPro" id="IPR014756">
    <property type="entry name" value="Ig_E-set"/>
</dbReference>
<dbReference type="Gene3D" id="2.60.40.10">
    <property type="entry name" value="Immunoglobulins"/>
    <property type="match status" value="1"/>
</dbReference>
<organism evidence="5 6">
    <name type="scientific">Flagellimonas algicola</name>
    <dbReference type="NCBI Taxonomy" id="2583815"/>
    <lineage>
        <taxon>Bacteria</taxon>
        <taxon>Pseudomonadati</taxon>
        <taxon>Bacteroidota</taxon>
        <taxon>Flavobacteriia</taxon>
        <taxon>Flavobacteriales</taxon>
        <taxon>Flavobacteriaceae</taxon>
        <taxon>Flagellimonas</taxon>
    </lineage>
</organism>
<dbReference type="EMBL" id="VCNI01000004">
    <property type="protein sequence ID" value="TMU50672.1"/>
    <property type="molecule type" value="Genomic_DNA"/>
</dbReference>
<dbReference type="SUPFAM" id="SSF81296">
    <property type="entry name" value="E set domains"/>
    <property type="match status" value="1"/>
</dbReference>
<keyword evidence="1" id="KW-0677">Repeat</keyword>
<evidence type="ECO:0000256" key="1">
    <source>
        <dbReference type="ARBA" id="ARBA00022737"/>
    </source>
</evidence>
<dbReference type="PROSITE" id="PS51125">
    <property type="entry name" value="NHL"/>
    <property type="match status" value="2"/>
</dbReference>
<feature type="repeat" description="NHL" evidence="2">
    <location>
        <begin position="163"/>
        <end position="198"/>
    </location>
</feature>
<dbReference type="PROSITE" id="PS51257">
    <property type="entry name" value="PROKAR_LIPOPROTEIN"/>
    <property type="match status" value="1"/>
</dbReference>
<name>A0ABY2WHD7_9FLAO</name>
<dbReference type="SUPFAM" id="SSF101898">
    <property type="entry name" value="NHL repeat"/>
    <property type="match status" value="1"/>
</dbReference>
<protein>
    <recommendedName>
        <fullName evidence="4">IPT/TIG domain-containing protein</fullName>
    </recommendedName>
</protein>
<dbReference type="Gene3D" id="2.120.10.30">
    <property type="entry name" value="TolB, C-terminal domain"/>
    <property type="match status" value="3"/>
</dbReference>
<evidence type="ECO:0000256" key="3">
    <source>
        <dbReference type="SAM" id="SignalP"/>
    </source>
</evidence>
<reference evidence="5 6" key="1">
    <citation type="submission" date="2019-05" db="EMBL/GenBank/DDBJ databases">
        <title>Flagellimonas sp. AsT0115, sp. nov., isolated from a marine red algae, Asparagopsis taxiformis.</title>
        <authorList>
            <person name="Kim J."/>
            <person name="Jeong S.E."/>
            <person name="Jeon C.O."/>
        </authorList>
    </citation>
    <scope>NUCLEOTIDE SEQUENCE [LARGE SCALE GENOMIC DNA]</scope>
    <source>
        <strain evidence="5 6">AsT0115</strain>
    </source>
</reference>